<organism evidence="1 2">
    <name type="scientific">Clostridium aquiflavi</name>
    <dbReference type="NCBI Taxonomy" id="3073603"/>
    <lineage>
        <taxon>Bacteria</taxon>
        <taxon>Bacillati</taxon>
        <taxon>Bacillota</taxon>
        <taxon>Clostridia</taxon>
        <taxon>Eubacteriales</taxon>
        <taxon>Clostridiaceae</taxon>
        <taxon>Clostridium</taxon>
    </lineage>
</organism>
<comment type="caution">
    <text evidence="1">The sequence shown here is derived from an EMBL/GenBank/DDBJ whole genome shotgun (WGS) entry which is preliminary data.</text>
</comment>
<reference evidence="1 2" key="1">
    <citation type="submission" date="2023-09" db="EMBL/GenBank/DDBJ databases">
        <authorList>
            <person name="Zhai L."/>
        </authorList>
    </citation>
    <scope>NUCLEOTIDE SEQUENCE [LARGE SCALE GENOMIC DNA]</scope>
    <source>
        <strain evidence="1 2">5 N-1</strain>
    </source>
</reference>
<evidence type="ECO:0000313" key="2">
    <source>
        <dbReference type="Proteomes" id="UP001256646"/>
    </source>
</evidence>
<dbReference type="EMBL" id="JAVJAN010000018">
    <property type="protein sequence ID" value="MDR5587432.1"/>
    <property type="molecule type" value="Genomic_DNA"/>
</dbReference>
<evidence type="ECO:0000313" key="1">
    <source>
        <dbReference type="EMBL" id="MDR5587432.1"/>
    </source>
</evidence>
<dbReference type="RefSeq" id="WP_309556403.1">
    <property type="nucleotide sequence ID" value="NZ_JAVJAN010000018.1"/>
</dbReference>
<evidence type="ECO:0008006" key="3">
    <source>
        <dbReference type="Google" id="ProtNLM"/>
    </source>
</evidence>
<name>A0ABU1EH50_9CLOT</name>
<proteinExistence type="predicted"/>
<keyword evidence="2" id="KW-1185">Reference proteome</keyword>
<dbReference type="Proteomes" id="UP001256646">
    <property type="component" value="Unassembled WGS sequence"/>
</dbReference>
<gene>
    <name evidence="1" type="ORF">RGC78_08105</name>
</gene>
<sequence>MFQIKIDDNNNLYCNNSIDLGFLGTYNSDMISIKEEVCFSEIEKTVSKREEEMKILTEKYNTFISNVNENIDKIKNQFIMWLFEDLTDTYFEFWECSNAEFPSFIIKDKIPEIINEETLYDKISGKNYEEACNEVFNKPVDTISGIDVFNKYLPMIDVEKLLSTIMPSFMELSEYGLEFEINSNECDGYLLLATVGRIDNEFNLEVYDNRG</sequence>
<accession>A0ABU1EH50</accession>
<protein>
    <recommendedName>
        <fullName evidence="3">DUF2262 domain-containing protein</fullName>
    </recommendedName>
</protein>